<accession>A0A5J6VKN7</accession>
<reference evidence="1" key="1">
    <citation type="journal article" date="2019" name="Philos. Trans. R. Soc. Lond., B, Biol. Sci.">
        <title>Targeted metagenomic recovery of four divergent viruses reveals shared and distinctive characteristics of giant viruses of marine eukaryotes.</title>
        <authorList>
            <person name="Needham D.M."/>
            <person name="Poirier C."/>
            <person name="Hehenberger E."/>
            <person name="Jimenez V."/>
            <person name="Swalwell J.E."/>
            <person name="Santoro A.E."/>
            <person name="Worden A.Z."/>
        </authorList>
    </citation>
    <scope>NUCLEOTIDE SEQUENCE</scope>
    <source>
        <strain evidence="1">MPacV-611</strain>
    </source>
</reference>
<evidence type="ECO:0000313" key="1">
    <source>
        <dbReference type="EMBL" id="QFG74389.1"/>
    </source>
</evidence>
<organism evidence="1">
    <name type="scientific">Megaviridae environmental sample</name>
    <dbReference type="NCBI Taxonomy" id="1737588"/>
    <lineage>
        <taxon>Viruses</taxon>
        <taxon>Varidnaviria</taxon>
        <taxon>Bamfordvirae</taxon>
        <taxon>Nucleocytoviricota</taxon>
        <taxon>Megaviricetes</taxon>
        <taxon>Imitervirales</taxon>
        <taxon>Mimiviridae</taxon>
        <taxon>environmental samples</taxon>
    </lineage>
</organism>
<protein>
    <submittedName>
        <fullName evidence="1">Uncharacterized protein</fullName>
    </submittedName>
</protein>
<name>A0A5J6VKN7_9VIRU</name>
<sequence>MEQHYEDSDTINLLGTATNTINVDEECEYCNAEISGQCDCPENPLVQYTGVLVCIRAGYAPTPSMCVYDITIWNTTTTLYDADPSLLWDTNSIQFSIQESIHIDRTYYNQIRTYFETLNRLNQSTYSFKGKKAQSSYIEHFKSLVSEIYSSTEQVDDSECPHIQKRGKGHSHVK</sequence>
<dbReference type="EMBL" id="MN448287">
    <property type="protein sequence ID" value="QFG74389.1"/>
    <property type="molecule type" value="Genomic_DNA"/>
</dbReference>
<proteinExistence type="predicted"/>